<dbReference type="Pfam" id="PF09517">
    <property type="entry name" value="RE_Eco29kI"/>
    <property type="match status" value="1"/>
</dbReference>
<dbReference type="STRING" id="324925.Ppha_2870"/>
<proteinExistence type="predicted"/>
<dbReference type="REBASE" id="18557">
    <property type="entry name" value="PphBUORF2869P"/>
</dbReference>
<dbReference type="OrthoDB" id="4187639at2"/>
<evidence type="ECO:0000313" key="2">
    <source>
        <dbReference type="Proteomes" id="UP000002724"/>
    </source>
</evidence>
<gene>
    <name evidence="1" type="ordered locus">Ppha_2870</name>
</gene>
<sequence>MKPQAFDRSEHVYRNDAFAELVKDAIRFFNGTPVHTLPPPESFFGTGVYALYYTGSNPLYKRYAELNRLSYGYPIYVGKAVPKGWRQARSSDNALNQSRELIGRLREHGRSISLGAQLSLEDFMCRFVIFEVEGSDMISAIEAALIKLNKPLWNTAVDGFGNHDPGSGRYAQAKSDWDVIHEGRAWANKCNGKHAEKNAIMSNILLHLKKLGVTQ</sequence>
<name>B4SH28_PELPB</name>
<accession>B4SH28</accession>
<dbReference type="AlphaFoldDB" id="B4SH28"/>
<dbReference type="Proteomes" id="UP000002724">
    <property type="component" value="Chromosome"/>
</dbReference>
<keyword evidence="2" id="KW-1185">Reference proteome</keyword>
<dbReference type="InterPro" id="IPR018575">
    <property type="entry name" value="Restrct_endonuc_II_Eco29kI"/>
</dbReference>
<dbReference type="RefSeq" id="WP_012509484.1">
    <property type="nucleotide sequence ID" value="NC_011060.1"/>
</dbReference>
<reference evidence="1 2" key="1">
    <citation type="submission" date="2008-06" db="EMBL/GenBank/DDBJ databases">
        <title>Complete sequence of Pelodictyon phaeoclathratiforme BU-1.</title>
        <authorList>
            <consortium name="US DOE Joint Genome Institute"/>
            <person name="Lucas S."/>
            <person name="Copeland A."/>
            <person name="Lapidus A."/>
            <person name="Glavina del Rio T."/>
            <person name="Dalin E."/>
            <person name="Tice H."/>
            <person name="Bruce D."/>
            <person name="Goodwin L."/>
            <person name="Pitluck S."/>
            <person name="Schmutz J."/>
            <person name="Larimer F."/>
            <person name="Land M."/>
            <person name="Hauser L."/>
            <person name="Kyrpides N."/>
            <person name="Mikhailova N."/>
            <person name="Liu Z."/>
            <person name="Li T."/>
            <person name="Zhao F."/>
            <person name="Overmann J."/>
            <person name="Bryant D.A."/>
            <person name="Richardson P."/>
        </authorList>
    </citation>
    <scope>NUCLEOTIDE SEQUENCE [LARGE SCALE GENOMIC DNA]</scope>
    <source>
        <strain evidence="2">DSM 5477 / BU-1</strain>
    </source>
</reference>
<dbReference type="eggNOG" id="COG0863">
    <property type="taxonomic scope" value="Bacteria"/>
</dbReference>
<dbReference type="HOGENOM" id="CLU_088903_0_0_10"/>
<dbReference type="EMBL" id="CP001110">
    <property type="protein sequence ID" value="ACF45016.1"/>
    <property type="molecule type" value="Genomic_DNA"/>
</dbReference>
<protein>
    <submittedName>
        <fullName evidence="1">NgoMIIIM</fullName>
    </submittedName>
</protein>
<dbReference type="CDD" id="cd10452">
    <property type="entry name" value="GIY-YIG_RE_Eco29kI_NgoMIII"/>
    <property type="match status" value="1"/>
</dbReference>
<dbReference type="KEGG" id="pph:Ppha_2870"/>
<organism evidence="1 2">
    <name type="scientific">Pelodictyon phaeoclathratiforme (strain DSM 5477 / BU-1)</name>
    <dbReference type="NCBI Taxonomy" id="324925"/>
    <lineage>
        <taxon>Bacteria</taxon>
        <taxon>Pseudomonadati</taxon>
        <taxon>Chlorobiota</taxon>
        <taxon>Chlorobiia</taxon>
        <taxon>Chlorobiales</taxon>
        <taxon>Chlorobiaceae</taxon>
        <taxon>Chlorobium/Pelodictyon group</taxon>
        <taxon>Pelodictyon</taxon>
    </lineage>
</organism>
<evidence type="ECO:0000313" key="1">
    <source>
        <dbReference type="EMBL" id="ACF45016.1"/>
    </source>
</evidence>